<keyword evidence="1" id="KW-0812">Transmembrane</keyword>
<comment type="caution">
    <text evidence="3">The sequence shown here is derived from an EMBL/GenBank/DDBJ whole genome shotgun (WGS) entry which is preliminary data.</text>
</comment>
<proteinExistence type="predicted"/>
<gene>
    <name evidence="3" type="ORF">GB864_16045</name>
</gene>
<name>A0A6I4P847_9MICO</name>
<keyword evidence="1" id="KW-0472">Membrane</keyword>
<dbReference type="Proteomes" id="UP000438182">
    <property type="component" value="Unassembled WGS sequence"/>
</dbReference>
<dbReference type="RefSeq" id="WP_160426708.1">
    <property type="nucleotide sequence ID" value="NZ_WSTA01000097.1"/>
</dbReference>
<feature type="transmembrane region" description="Helical" evidence="1">
    <location>
        <begin position="152"/>
        <end position="172"/>
    </location>
</feature>
<dbReference type="EMBL" id="WSTA01000097">
    <property type="protein sequence ID" value="MWC00058.1"/>
    <property type="molecule type" value="Genomic_DNA"/>
</dbReference>
<keyword evidence="1" id="KW-1133">Transmembrane helix</keyword>
<keyword evidence="4" id="KW-1185">Reference proteome</keyword>
<dbReference type="InterPro" id="IPR053150">
    <property type="entry name" value="Teicoplanin_resist-assoc"/>
</dbReference>
<protein>
    <submittedName>
        <fullName evidence="3">VanZ family protein</fullName>
    </submittedName>
</protein>
<dbReference type="PANTHER" id="PTHR36834:SF1">
    <property type="entry name" value="INTEGRAL MEMBRANE PROTEIN"/>
    <property type="match status" value="1"/>
</dbReference>
<organism evidence="3 4">
    <name type="scientific">Agromyces seonyuensis</name>
    <dbReference type="NCBI Taxonomy" id="2662446"/>
    <lineage>
        <taxon>Bacteria</taxon>
        <taxon>Bacillati</taxon>
        <taxon>Actinomycetota</taxon>
        <taxon>Actinomycetes</taxon>
        <taxon>Micrococcales</taxon>
        <taxon>Microbacteriaceae</taxon>
        <taxon>Agromyces</taxon>
    </lineage>
</organism>
<dbReference type="InterPro" id="IPR006976">
    <property type="entry name" value="VanZ-like"/>
</dbReference>
<dbReference type="PANTHER" id="PTHR36834">
    <property type="entry name" value="MEMBRANE PROTEIN-RELATED"/>
    <property type="match status" value="1"/>
</dbReference>
<dbReference type="AlphaFoldDB" id="A0A6I4P847"/>
<feature type="transmembrane region" description="Helical" evidence="1">
    <location>
        <begin position="95"/>
        <end position="114"/>
    </location>
</feature>
<feature type="transmembrane region" description="Helical" evidence="1">
    <location>
        <begin position="20"/>
        <end position="39"/>
    </location>
</feature>
<feature type="transmembrane region" description="Helical" evidence="1">
    <location>
        <begin position="120"/>
        <end position="140"/>
    </location>
</feature>
<feature type="transmembrane region" description="Helical" evidence="1">
    <location>
        <begin position="69"/>
        <end position="86"/>
    </location>
</feature>
<dbReference type="Pfam" id="PF04892">
    <property type="entry name" value="VanZ"/>
    <property type="match status" value="1"/>
</dbReference>
<sequence length="193" mass="19968">MSAVPAASRSRATRTRTPAVLFAIYLVLLAWMVVLRFQLPWEAGQSGRLLKLVPFVASGGFGASAPREVLANVLIFVPFGLYLGLLRPTWSRPRAALVFAGGSLALEAAQYVLATGSTDVTDIIVNTAGGLIGLAVVRAIGRASRGRALPALTRVCAVATAVAVLAVGLFVASPVQYGPPGERPPRPGPAVVG</sequence>
<reference evidence="3 4" key="1">
    <citation type="submission" date="2019-12" db="EMBL/GenBank/DDBJ databases">
        <authorList>
            <person name="Kim Y.S."/>
        </authorList>
    </citation>
    <scope>NUCLEOTIDE SEQUENCE [LARGE SCALE GENOMIC DNA]</scope>
    <source>
        <strain evidence="3 4">MMS17-SY077</strain>
    </source>
</reference>
<accession>A0A6I4P847</accession>
<evidence type="ECO:0000313" key="4">
    <source>
        <dbReference type="Proteomes" id="UP000438182"/>
    </source>
</evidence>
<evidence type="ECO:0000259" key="2">
    <source>
        <dbReference type="Pfam" id="PF04892"/>
    </source>
</evidence>
<feature type="domain" description="VanZ-like" evidence="2">
    <location>
        <begin position="22"/>
        <end position="138"/>
    </location>
</feature>
<evidence type="ECO:0000313" key="3">
    <source>
        <dbReference type="EMBL" id="MWC00058.1"/>
    </source>
</evidence>
<evidence type="ECO:0000256" key="1">
    <source>
        <dbReference type="SAM" id="Phobius"/>
    </source>
</evidence>